<accession>A0A453T092</accession>
<dbReference type="SUPFAM" id="SSF52540">
    <property type="entry name" value="P-loop containing nucleoside triphosphate hydrolases"/>
    <property type="match status" value="1"/>
</dbReference>
<dbReference type="PANTHER" id="PTHR43381">
    <property type="entry name" value="TRANSLATION INITIATION FACTOR IF-2-RELATED"/>
    <property type="match status" value="1"/>
</dbReference>
<evidence type="ECO:0000313" key="8">
    <source>
        <dbReference type="EnsemblPlants" id="AET7Gv21174900.3"/>
    </source>
</evidence>
<evidence type="ECO:0000259" key="7">
    <source>
        <dbReference type="PROSITE" id="PS51722"/>
    </source>
</evidence>
<dbReference type="GO" id="GO:0005739">
    <property type="term" value="C:mitochondrion"/>
    <property type="evidence" value="ECO:0007669"/>
    <property type="project" value="TreeGrafter"/>
</dbReference>
<feature type="region of interest" description="Disordered" evidence="6">
    <location>
        <begin position="1"/>
        <end position="101"/>
    </location>
</feature>
<evidence type="ECO:0000313" key="9">
    <source>
        <dbReference type="Proteomes" id="UP000015105"/>
    </source>
</evidence>
<reference evidence="8" key="3">
    <citation type="journal article" date="2017" name="Nature">
        <title>Genome sequence of the progenitor of the wheat D genome Aegilops tauschii.</title>
        <authorList>
            <person name="Luo M.C."/>
            <person name="Gu Y.Q."/>
            <person name="Puiu D."/>
            <person name="Wang H."/>
            <person name="Twardziok S.O."/>
            <person name="Deal K.R."/>
            <person name="Huo N."/>
            <person name="Zhu T."/>
            <person name="Wang L."/>
            <person name="Wang Y."/>
            <person name="McGuire P.E."/>
            <person name="Liu S."/>
            <person name="Long H."/>
            <person name="Ramasamy R.K."/>
            <person name="Rodriguez J.C."/>
            <person name="Van S.L."/>
            <person name="Yuan L."/>
            <person name="Wang Z."/>
            <person name="Xia Z."/>
            <person name="Xiao L."/>
            <person name="Anderson O.D."/>
            <person name="Ouyang S."/>
            <person name="Liang Y."/>
            <person name="Zimin A.V."/>
            <person name="Pertea G."/>
            <person name="Qi P."/>
            <person name="Bennetzen J.L."/>
            <person name="Dai X."/>
            <person name="Dawson M.W."/>
            <person name="Muller H.G."/>
            <person name="Kugler K."/>
            <person name="Rivarola-Duarte L."/>
            <person name="Spannagl M."/>
            <person name="Mayer K.F.X."/>
            <person name="Lu F.H."/>
            <person name="Bevan M.W."/>
            <person name="Leroy P."/>
            <person name="Li P."/>
            <person name="You F.M."/>
            <person name="Sun Q."/>
            <person name="Liu Z."/>
            <person name="Lyons E."/>
            <person name="Wicker T."/>
            <person name="Salzberg S.L."/>
            <person name="Devos K.M."/>
            <person name="Dvorak J."/>
        </authorList>
    </citation>
    <scope>NUCLEOTIDE SEQUENCE [LARGE SCALE GENOMIC DNA]</scope>
    <source>
        <strain evidence="8">cv. AL8/78</strain>
    </source>
</reference>
<dbReference type="SUPFAM" id="SSF50447">
    <property type="entry name" value="Translation proteins"/>
    <property type="match status" value="1"/>
</dbReference>
<dbReference type="InterPro" id="IPR036925">
    <property type="entry name" value="TIF_IF2_dom3_sf"/>
</dbReference>
<reference evidence="8" key="5">
    <citation type="journal article" date="2021" name="G3 (Bethesda)">
        <title>Aegilops tauschii genome assembly Aet v5.0 features greater sequence contiguity and improved annotation.</title>
        <authorList>
            <person name="Wang L."/>
            <person name="Zhu T."/>
            <person name="Rodriguez J.C."/>
            <person name="Deal K.R."/>
            <person name="Dubcovsky J."/>
            <person name="McGuire P.E."/>
            <person name="Lux T."/>
            <person name="Spannagl M."/>
            <person name="Mayer K.F.X."/>
            <person name="Baldrich P."/>
            <person name="Meyers B.C."/>
            <person name="Huo N."/>
            <person name="Gu Y.Q."/>
            <person name="Zhou H."/>
            <person name="Devos K.M."/>
            <person name="Bennetzen J.L."/>
            <person name="Unver T."/>
            <person name="Budak H."/>
            <person name="Gulick P.J."/>
            <person name="Galiba G."/>
            <person name="Kalapos B."/>
            <person name="Nelson D.R."/>
            <person name="Li P."/>
            <person name="You F.M."/>
            <person name="Luo M.C."/>
            <person name="Dvorak J."/>
        </authorList>
    </citation>
    <scope>NUCLEOTIDE SEQUENCE [LARGE SCALE GENOMIC DNA]</scope>
    <source>
        <strain evidence="8">cv. AL8/78</strain>
    </source>
</reference>
<comment type="similarity">
    <text evidence="1">Belongs to the TRAFAC class translation factor GTPase superfamily. Classic translation factor GTPase family. IF-2 subfamily.</text>
</comment>
<dbReference type="Gene3D" id="2.40.30.10">
    <property type="entry name" value="Translation factors"/>
    <property type="match status" value="2"/>
</dbReference>
<keyword evidence="4" id="KW-0648">Protein biosynthesis</keyword>
<keyword evidence="5" id="KW-0342">GTP-binding</keyword>
<dbReference type="GO" id="GO:0003924">
    <property type="term" value="F:GTPase activity"/>
    <property type="evidence" value="ECO:0007669"/>
    <property type="project" value="InterPro"/>
</dbReference>
<dbReference type="InterPro" id="IPR015760">
    <property type="entry name" value="TIF_IF2"/>
</dbReference>
<sequence length="806" mass="88281">ARRRLGITAVVEGGGGAGVDDDGRKKRPVYRSRRPAWKPKTVESEADGGGGQGSSSVSQEEENSAALNEALKLGEGSSDGSLEEDRASIGYDDDDDDEDAWDSKSLDEFHVMSAAGNSHSSSSEEETKEKHVVSAAPVDNSDNAGNEIVEDIFDPQDVAGDEKELRAPICCILGHVDAGKTKLLDCIRGTNVQGREAGGITQQIGATYLPAENIRDRTSLKAETAIKVPGLLVIDTPGHESFSKMRSRGLSMCDIAVVVVDITKGLEKQTVESLHLLRCHNVSFIVALNKVDRLYGWKECTNAPIVEALKKQSDDVKSEYKWRLTKVVTEFKENGFNTAPYYENNKKKKVVNIVPTSAESGEGVPDLLLLLVRWLPDIITDKLAYDDTIECTVLEVNEHKDLGTTVDVVLINGVLRQGDQVIVCTKQGPVTTIIRDLLTPHPMKELKAKGAYKHHKEVRAAQGVKIVARVSFISIAVPYEHGIHCQTIHCLFVFLQGLQYAMAGTSLIVVKPGDDLRQAEAAAMQEIDMAISTTDENEKGTTTQEVSSIMTCKEGIYVQASSVGTLEAIIAHLKSSSVDIPVYDWNLGPVYKQDVMKASAMLKRKEEYAVILAFDVKVMPEASALAAESGLKIITADTVYRLVNIYTEHIKGLKEAKKMQFAAEAVFPCTLKILPNRIYHSKDPIVCDVEVVEGVVKVGTPICVFTPSKDKSKNTIVHSLGRISSMQTSNGNQIFSARNGVVAIKISGDSPQEKSRSYGRHFDSSNELVSEISRRSIDILKECFRDEMSAENWQLITRLKMQFKIA</sequence>
<evidence type="ECO:0000256" key="5">
    <source>
        <dbReference type="ARBA" id="ARBA00023134"/>
    </source>
</evidence>
<keyword evidence="3" id="KW-0547">Nucleotide-binding</keyword>
<dbReference type="InterPro" id="IPR009000">
    <property type="entry name" value="Transl_B-barrel_sf"/>
</dbReference>
<proteinExistence type="inferred from homology"/>
<organism evidence="8 9">
    <name type="scientific">Aegilops tauschii subsp. strangulata</name>
    <name type="common">Goatgrass</name>
    <dbReference type="NCBI Taxonomy" id="200361"/>
    <lineage>
        <taxon>Eukaryota</taxon>
        <taxon>Viridiplantae</taxon>
        <taxon>Streptophyta</taxon>
        <taxon>Embryophyta</taxon>
        <taxon>Tracheophyta</taxon>
        <taxon>Spermatophyta</taxon>
        <taxon>Magnoliopsida</taxon>
        <taxon>Liliopsida</taxon>
        <taxon>Poales</taxon>
        <taxon>Poaceae</taxon>
        <taxon>BOP clade</taxon>
        <taxon>Pooideae</taxon>
        <taxon>Triticodae</taxon>
        <taxon>Triticeae</taxon>
        <taxon>Triticinae</taxon>
        <taxon>Aegilops</taxon>
    </lineage>
</organism>
<dbReference type="EnsemblPlants" id="AET7Gv21174900.3">
    <property type="protein sequence ID" value="AET7Gv21174900.3"/>
    <property type="gene ID" value="AET7Gv21174900"/>
</dbReference>
<keyword evidence="2" id="KW-0396">Initiation factor</keyword>
<keyword evidence="9" id="KW-1185">Reference proteome</keyword>
<evidence type="ECO:0000256" key="2">
    <source>
        <dbReference type="ARBA" id="ARBA00022540"/>
    </source>
</evidence>
<dbReference type="PROSITE" id="PS51722">
    <property type="entry name" value="G_TR_2"/>
    <property type="match status" value="1"/>
</dbReference>
<dbReference type="Gramene" id="AET7Gv21174900.3">
    <property type="protein sequence ID" value="AET7Gv21174900.3"/>
    <property type="gene ID" value="AET7Gv21174900"/>
</dbReference>
<name>A0A453T092_AEGTS</name>
<dbReference type="PRINTS" id="PR00315">
    <property type="entry name" value="ELONGATNFCT"/>
</dbReference>
<dbReference type="Proteomes" id="UP000015105">
    <property type="component" value="Chromosome 7D"/>
</dbReference>
<dbReference type="FunFam" id="3.40.50.300:FF:000112">
    <property type="entry name" value="Eukaryotic translation initiation factor 5B"/>
    <property type="match status" value="1"/>
</dbReference>
<dbReference type="InterPro" id="IPR023115">
    <property type="entry name" value="TIF_IF2_dom3"/>
</dbReference>
<reference evidence="8" key="4">
    <citation type="submission" date="2019-03" db="UniProtKB">
        <authorList>
            <consortium name="EnsemblPlants"/>
        </authorList>
    </citation>
    <scope>IDENTIFICATION</scope>
</reference>
<evidence type="ECO:0000256" key="6">
    <source>
        <dbReference type="SAM" id="MobiDB-lite"/>
    </source>
</evidence>
<dbReference type="GO" id="GO:0003743">
    <property type="term" value="F:translation initiation factor activity"/>
    <property type="evidence" value="ECO:0007669"/>
    <property type="project" value="UniProtKB-KW"/>
</dbReference>
<dbReference type="PANTHER" id="PTHR43381:SF10">
    <property type="entry name" value="TR-TYPE G DOMAIN-CONTAINING PROTEIN"/>
    <property type="match status" value="1"/>
</dbReference>
<feature type="compositionally biased region" description="Acidic residues" evidence="6">
    <location>
        <begin position="91"/>
        <end position="100"/>
    </location>
</feature>
<dbReference type="Gene3D" id="3.40.50.10050">
    <property type="entry name" value="Translation initiation factor IF- 2, domain 3"/>
    <property type="match status" value="1"/>
</dbReference>
<evidence type="ECO:0000256" key="1">
    <source>
        <dbReference type="ARBA" id="ARBA00007733"/>
    </source>
</evidence>
<dbReference type="Pfam" id="PF11987">
    <property type="entry name" value="IF-2"/>
    <property type="match status" value="1"/>
</dbReference>
<feature type="compositionally biased region" description="Basic residues" evidence="6">
    <location>
        <begin position="25"/>
        <end position="37"/>
    </location>
</feature>
<dbReference type="InterPro" id="IPR000795">
    <property type="entry name" value="T_Tr_GTP-bd_dom"/>
</dbReference>
<dbReference type="Pfam" id="PF00009">
    <property type="entry name" value="GTP_EFTU"/>
    <property type="match status" value="1"/>
</dbReference>
<dbReference type="InterPro" id="IPR027417">
    <property type="entry name" value="P-loop_NTPase"/>
</dbReference>
<feature type="domain" description="Tr-type G" evidence="7">
    <location>
        <begin position="165"/>
        <end position="382"/>
    </location>
</feature>
<dbReference type="InterPro" id="IPR005225">
    <property type="entry name" value="Small_GTP-bd"/>
</dbReference>
<feature type="compositionally biased region" description="Low complexity" evidence="6">
    <location>
        <begin position="54"/>
        <end position="71"/>
    </location>
</feature>
<dbReference type="CDD" id="cd01887">
    <property type="entry name" value="IF2_eIF5B"/>
    <property type="match status" value="1"/>
</dbReference>
<reference evidence="9" key="1">
    <citation type="journal article" date="2014" name="Science">
        <title>Ancient hybridizations among the ancestral genomes of bread wheat.</title>
        <authorList>
            <consortium name="International Wheat Genome Sequencing Consortium,"/>
            <person name="Marcussen T."/>
            <person name="Sandve S.R."/>
            <person name="Heier L."/>
            <person name="Spannagl M."/>
            <person name="Pfeifer M."/>
            <person name="Jakobsen K.S."/>
            <person name="Wulff B.B."/>
            <person name="Steuernagel B."/>
            <person name="Mayer K.F."/>
            <person name="Olsen O.A."/>
        </authorList>
    </citation>
    <scope>NUCLEOTIDE SEQUENCE [LARGE SCALE GENOMIC DNA]</scope>
    <source>
        <strain evidence="9">cv. AL8/78</strain>
    </source>
</reference>
<dbReference type="STRING" id="200361.A0A453T092"/>
<dbReference type="SUPFAM" id="SSF52156">
    <property type="entry name" value="Initiation factor IF2/eIF5b, domain 3"/>
    <property type="match status" value="1"/>
</dbReference>
<evidence type="ECO:0000256" key="3">
    <source>
        <dbReference type="ARBA" id="ARBA00022741"/>
    </source>
</evidence>
<protein>
    <recommendedName>
        <fullName evidence="7">Tr-type G domain-containing protein</fullName>
    </recommendedName>
</protein>
<reference evidence="9" key="2">
    <citation type="journal article" date="2017" name="Nat. Plants">
        <title>The Aegilops tauschii genome reveals multiple impacts of transposons.</title>
        <authorList>
            <person name="Zhao G."/>
            <person name="Zou C."/>
            <person name="Li K."/>
            <person name="Wang K."/>
            <person name="Li T."/>
            <person name="Gao L."/>
            <person name="Zhang X."/>
            <person name="Wang H."/>
            <person name="Yang Z."/>
            <person name="Liu X."/>
            <person name="Jiang W."/>
            <person name="Mao L."/>
            <person name="Kong X."/>
            <person name="Jiao Y."/>
            <person name="Jia J."/>
        </authorList>
    </citation>
    <scope>NUCLEOTIDE SEQUENCE [LARGE SCALE GENOMIC DNA]</scope>
    <source>
        <strain evidence="9">cv. AL8/78</strain>
    </source>
</reference>
<dbReference type="GO" id="GO:0005525">
    <property type="term" value="F:GTP binding"/>
    <property type="evidence" value="ECO:0007669"/>
    <property type="project" value="UniProtKB-KW"/>
</dbReference>
<dbReference type="CDD" id="cd03703">
    <property type="entry name" value="aeIF5B_II"/>
    <property type="match status" value="1"/>
</dbReference>
<dbReference type="AlphaFoldDB" id="A0A453T092"/>
<dbReference type="Gene3D" id="3.40.50.300">
    <property type="entry name" value="P-loop containing nucleotide triphosphate hydrolases"/>
    <property type="match status" value="1"/>
</dbReference>
<dbReference type="NCBIfam" id="TIGR00231">
    <property type="entry name" value="small_GTP"/>
    <property type="match status" value="1"/>
</dbReference>
<evidence type="ECO:0000256" key="4">
    <source>
        <dbReference type="ARBA" id="ARBA00022917"/>
    </source>
</evidence>